<feature type="transmembrane region" description="Helical" evidence="6">
    <location>
        <begin position="29"/>
        <end position="47"/>
    </location>
</feature>
<organism evidence="7 8">
    <name type="scientific">Xaviernesmea oryzae</name>
    <dbReference type="NCBI Taxonomy" id="464029"/>
    <lineage>
        <taxon>Bacteria</taxon>
        <taxon>Pseudomonadati</taxon>
        <taxon>Pseudomonadota</taxon>
        <taxon>Alphaproteobacteria</taxon>
        <taxon>Hyphomicrobiales</taxon>
        <taxon>Rhizobiaceae</taxon>
        <taxon>Rhizobium/Agrobacterium group</taxon>
        <taxon>Xaviernesmea</taxon>
    </lineage>
</organism>
<evidence type="ECO:0000313" key="7">
    <source>
        <dbReference type="EMBL" id="OLP61214.1"/>
    </source>
</evidence>
<sequence>MPVGITILLAFQLIGEIIAYALQGVVPGPVIGMTLIFLTLSLLKGRLPGFEAATMTTSRVLLANLGVLFVPAGVGIIQHLDLLARRGPALLAVILVSTLATLIVTVFTFLATKRLMGMREHD</sequence>
<gene>
    <name evidence="7" type="ORF">BJF93_20700</name>
</gene>
<keyword evidence="5 6" id="KW-0472">Membrane</keyword>
<dbReference type="InterPro" id="IPR005538">
    <property type="entry name" value="LrgA/CidA"/>
</dbReference>
<evidence type="ECO:0008006" key="9">
    <source>
        <dbReference type="Google" id="ProtNLM"/>
    </source>
</evidence>
<feature type="transmembrane region" description="Helical" evidence="6">
    <location>
        <begin position="89"/>
        <end position="111"/>
    </location>
</feature>
<evidence type="ECO:0000256" key="3">
    <source>
        <dbReference type="ARBA" id="ARBA00022692"/>
    </source>
</evidence>
<keyword evidence="2" id="KW-1003">Cell membrane</keyword>
<evidence type="ECO:0000256" key="5">
    <source>
        <dbReference type="ARBA" id="ARBA00023136"/>
    </source>
</evidence>
<dbReference type="Proteomes" id="UP000186364">
    <property type="component" value="Unassembled WGS sequence"/>
</dbReference>
<keyword evidence="3 6" id="KW-0812">Transmembrane</keyword>
<dbReference type="OrthoDB" id="385012at2"/>
<keyword evidence="4 6" id="KW-1133">Transmembrane helix</keyword>
<evidence type="ECO:0000256" key="6">
    <source>
        <dbReference type="SAM" id="Phobius"/>
    </source>
</evidence>
<accession>A0A1Q9AZS9</accession>
<comment type="caution">
    <text evidence="7">The sequence shown here is derived from an EMBL/GenBank/DDBJ whole genome shotgun (WGS) entry which is preliminary data.</text>
</comment>
<comment type="subcellular location">
    <subcellularLocation>
        <location evidence="1">Cell membrane</location>
        <topology evidence="1">Multi-pass membrane protein</topology>
    </subcellularLocation>
</comment>
<name>A0A1Q9AZS9_9HYPH</name>
<dbReference type="AlphaFoldDB" id="A0A1Q9AZS9"/>
<protein>
    <recommendedName>
        <fullName evidence="9">CidA/LrgA family protein</fullName>
    </recommendedName>
</protein>
<evidence type="ECO:0000313" key="8">
    <source>
        <dbReference type="Proteomes" id="UP000186364"/>
    </source>
</evidence>
<proteinExistence type="predicted"/>
<evidence type="ECO:0000256" key="2">
    <source>
        <dbReference type="ARBA" id="ARBA00022475"/>
    </source>
</evidence>
<evidence type="ECO:0000256" key="1">
    <source>
        <dbReference type="ARBA" id="ARBA00004651"/>
    </source>
</evidence>
<evidence type="ECO:0000256" key="4">
    <source>
        <dbReference type="ARBA" id="ARBA00022989"/>
    </source>
</evidence>
<dbReference type="PANTHER" id="PTHR33931:SF2">
    <property type="entry name" value="HOLIN-LIKE PROTEIN CIDA"/>
    <property type="match status" value="1"/>
</dbReference>
<dbReference type="RefSeq" id="WP_075626601.1">
    <property type="nucleotide sequence ID" value="NZ_FOAM01000009.1"/>
</dbReference>
<reference evidence="7 8" key="1">
    <citation type="submission" date="2016-09" db="EMBL/GenBank/DDBJ databases">
        <title>Rhizobium sp. nov., a novel species isolated from the rice rhizosphere.</title>
        <authorList>
            <person name="Zhao J."/>
            <person name="Zhang X."/>
        </authorList>
    </citation>
    <scope>NUCLEOTIDE SEQUENCE [LARGE SCALE GENOMIC DNA]</scope>
    <source>
        <strain evidence="7 8">1.7048</strain>
    </source>
</reference>
<dbReference type="Pfam" id="PF03788">
    <property type="entry name" value="LrgA"/>
    <property type="match status" value="1"/>
</dbReference>
<dbReference type="EMBL" id="MKIP01000033">
    <property type="protein sequence ID" value="OLP61214.1"/>
    <property type="molecule type" value="Genomic_DNA"/>
</dbReference>
<feature type="transmembrane region" description="Helical" evidence="6">
    <location>
        <begin position="59"/>
        <end position="77"/>
    </location>
</feature>
<dbReference type="GO" id="GO:0005886">
    <property type="term" value="C:plasma membrane"/>
    <property type="evidence" value="ECO:0007669"/>
    <property type="project" value="UniProtKB-SubCell"/>
</dbReference>
<dbReference type="PANTHER" id="PTHR33931">
    <property type="entry name" value="HOLIN-LIKE PROTEIN CIDA-RELATED"/>
    <property type="match status" value="1"/>
</dbReference>
<keyword evidence="8" id="KW-1185">Reference proteome</keyword>